<dbReference type="PRINTS" id="PR00870">
    <property type="entry name" value="DNAPOLXBETA"/>
</dbReference>
<evidence type="ECO:0000313" key="20">
    <source>
        <dbReference type="Proteomes" id="UP000019373"/>
    </source>
</evidence>
<keyword evidence="20" id="KW-1185">Reference proteome</keyword>
<gene>
    <name evidence="19" type="ORF">EPUS_06212</name>
</gene>
<dbReference type="FunFam" id="1.10.150.110:FF:000005">
    <property type="entry name" value="DNA polymerase POL4"/>
    <property type="match status" value="1"/>
</dbReference>
<dbReference type="RefSeq" id="XP_007787519.1">
    <property type="nucleotide sequence ID" value="XM_007789329.1"/>
</dbReference>
<dbReference type="InterPro" id="IPR001357">
    <property type="entry name" value="BRCT_dom"/>
</dbReference>
<evidence type="ECO:0000256" key="14">
    <source>
        <dbReference type="ARBA" id="ARBA00049244"/>
    </source>
</evidence>
<feature type="region of interest" description="Disordered" evidence="17">
    <location>
        <begin position="134"/>
        <end position="160"/>
    </location>
</feature>
<evidence type="ECO:0000256" key="4">
    <source>
        <dbReference type="ARBA" id="ARBA00022634"/>
    </source>
</evidence>
<evidence type="ECO:0000256" key="6">
    <source>
        <dbReference type="ARBA" id="ARBA00022695"/>
    </source>
</evidence>
<dbReference type="Pfam" id="PF14716">
    <property type="entry name" value="HHH_8"/>
    <property type="match status" value="1"/>
</dbReference>
<evidence type="ECO:0000256" key="8">
    <source>
        <dbReference type="ARBA" id="ARBA00022723"/>
    </source>
</evidence>
<proteinExistence type="inferred from homology"/>
<dbReference type="GO" id="GO:0016829">
    <property type="term" value="F:lyase activity"/>
    <property type="evidence" value="ECO:0007669"/>
    <property type="project" value="UniProtKB-KW"/>
</dbReference>
<dbReference type="PROSITE" id="PS50172">
    <property type="entry name" value="BRCT"/>
    <property type="match status" value="1"/>
</dbReference>
<dbReference type="InterPro" id="IPR028207">
    <property type="entry name" value="DNA_pol_B_palm_palm"/>
</dbReference>
<feature type="region of interest" description="Disordered" evidence="17">
    <location>
        <begin position="1"/>
        <end position="27"/>
    </location>
</feature>
<keyword evidence="4" id="KW-0237">DNA synthesis</keyword>
<feature type="domain" description="BRCT" evidence="18">
    <location>
        <begin position="34"/>
        <end position="130"/>
    </location>
</feature>
<keyword evidence="6 16" id="KW-0548">Nucleotidyltransferase</keyword>
<evidence type="ECO:0000256" key="3">
    <source>
        <dbReference type="ARBA" id="ARBA00008323"/>
    </source>
</evidence>
<dbReference type="Gene3D" id="3.30.460.10">
    <property type="entry name" value="Beta Polymerase, domain 2"/>
    <property type="match status" value="1"/>
</dbReference>
<evidence type="ECO:0000256" key="9">
    <source>
        <dbReference type="ARBA" id="ARBA00022763"/>
    </source>
</evidence>
<dbReference type="HOGENOM" id="CLU_008698_3_0_1"/>
<keyword evidence="12" id="KW-0456">Lyase</keyword>
<feature type="region of interest" description="Disordered" evidence="17">
    <location>
        <begin position="225"/>
        <end position="264"/>
    </location>
</feature>
<dbReference type="InterPro" id="IPR037160">
    <property type="entry name" value="DNA_Pol_thumb_sf"/>
</dbReference>
<reference evidence="20" key="1">
    <citation type="journal article" date="2014" name="BMC Genomics">
        <title>Genome characteristics reveal the impact of lichenization on lichen-forming fungus Endocarpon pusillum Hedwig (Verrucariales, Ascomycota).</title>
        <authorList>
            <person name="Wang Y.-Y."/>
            <person name="Liu B."/>
            <person name="Zhang X.-Y."/>
            <person name="Zhou Q.-M."/>
            <person name="Zhang T."/>
            <person name="Li H."/>
            <person name="Yu Y.-F."/>
            <person name="Zhang X.-L."/>
            <person name="Hao X.-Y."/>
            <person name="Wang M."/>
            <person name="Wang L."/>
            <person name="Wei J.-C."/>
        </authorList>
    </citation>
    <scope>NUCLEOTIDE SEQUENCE [LARGE SCALE GENOMIC DNA]</scope>
    <source>
        <strain evidence="20">Z07020 / HMAS-L-300199</strain>
    </source>
</reference>
<feature type="compositionally biased region" description="Polar residues" evidence="17">
    <location>
        <begin position="674"/>
        <end position="685"/>
    </location>
</feature>
<keyword evidence="8" id="KW-0479">Metal-binding</keyword>
<dbReference type="Proteomes" id="UP000019373">
    <property type="component" value="Unassembled WGS sequence"/>
</dbReference>
<keyword evidence="13 16" id="KW-0539">Nucleus</keyword>
<dbReference type="SUPFAM" id="SSF81585">
    <property type="entry name" value="PsbU/PolX domain-like"/>
    <property type="match status" value="1"/>
</dbReference>
<feature type="compositionally biased region" description="Basic and acidic residues" evidence="17">
    <location>
        <begin position="138"/>
        <end position="160"/>
    </location>
</feature>
<dbReference type="PRINTS" id="PR00869">
    <property type="entry name" value="DNAPOLX"/>
</dbReference>
<dbReference type="EC" id="2.7.7.7" evidence="16"/>
<dbReference type="Gene3D" id="3.40.50.10190">
    <property type="entry name" value="BRCT domain"/>
    <property type="match status" value="1"/>
</dbReference>
<evidence type="ECO:0000256" key="2">
    <source>
        <dbReference type="ARBA" id="ARBA00004123"/>
    </source>
</evidence>
<evidence type="ECO:0000256" key="7">
    <source>
        <dbReference type="ARBA" id="ARBA00022705"/>
    </source>
</evidence>
<dbReference type="FunFam" id="1.10.150.20:FF:000010">
    <property type="entry name" value="DNA polymerase lambda"/>
    <property type="match status" value="1"/>
</dbReference>
<feature type="region of interest" description="Disordered" evidence="17">
    <location>
        <begin position="674"/>
        <end position="694"/>
    </location>
</feature>
<dbReference type="InterPro" id="IPR043519">
    <property type="entry name" value="NT_sf"/>
</dbReference>
<evidence type="ECO:0000256" key="15">
    <source>
        <dbReference type="PIRSR" id="PIRSR622312-50"/>
    </source>
</evidence>
<dbReference type="GO" id="GO:0006303">
    <property type="term" value="P:double-strand break repair via nonhomologous end joining"/>
    <property type="evidence" value="ECO:0007669"/>
    <property type="project" value="TreeGrafter"/>
</dbReference>
<evidence type="ECO:0000256" key="1">
    <source>
        <dbReference type="ARBA" id="ARBA00001936"/>
    </source>
</evidence>
<evidence type="ECO:0000256" key="13">
    <source>
        <dbReference type="ARBA" id="ARBA00023242"/>
    </source>
</evidence>
<evidence type="ECO:0000313" key="19">
    <source>
        <dbReference type="EMBL" id="ERF75172.1"/>
    </source>
</evidence>
<dbReference type="Gene3D" id="1.10.150.110">
    <property type="entry name" value="DNA polymerase beta, N-terminal domain-like"/>
    <property type="match status" value="1"/>
</dbReference>
<evidence type="ECO:0000256" key="16">
    <source>
        <dbReference type="RuleBase" id="RU366014"/>
    </source>
</evidence>
<comment type="catalytic activity">
    <reaction evidence="14 16">
        <text>DNA(n) + a 2'-deoxyribonucleoside 5'-triphosphate = DNA(n+1) + diphosphate</text>
        <dbReference type="Rhea" id="RHEA:22508"/>
        <dbReference type="Rhea" id="RHEA-COMP:17339"/>
        <dbReference type="Rhea" id="RHEA-COMP:17340"/>
        <dbReference type="ChEBI" id="CHEBI:33019"/>
        <dbReference type="ChEBI" id="CHEBI:61560"/>
        <dbReference type="ChEBI" id="CHEBI:173112"/>
        <dbReference type="EC" id="2.7.7.7"/>
    </reaction>
</comment>
<dbReference type="InterPro" id="IPR022312">
    <property type="entry name" value="DNA_pol_X"/>
</dbReference>
<dbReference type="Gene3D" id="1.10.150.20">
    <property type="entry name" value="5' to 3' exonuclease, C-terminal subdomain"/>
    <property type="match status" value="1"/>
</dbReference>
<dbReference type="InterPro" id="IPR002054">
    <property type="entry name" value="DNA-dir_DNA_pol_X"/>
</dbReference>
<evidence type="ECO:0000256" key="12">
    <source>
        <dbReference type="ARBA" id="ARBA00023239"/>
    </source>
</evidence>
<dbReference type="PANTHER" id="PTHR11276">
    <property type="entry name" value="DNA POLYMERASE TYPE-X FAMILY MEMBER"/>
    <property type="match status" value="1"/>
</dbReference>
<evidence type="ECO:0000256" key="11">
    <source>
        <dbReference type="ARBA" id="ARBA00023204"/>
    </source>
</evidence>
<dbReference type="InterPro" id="IPR027421">
    <property type="entry name" value="DNA_pol_lamdba_lyase_dom_sf"/>
</dbReference>
<name>U1GC78_ENDPU</name>
<accession>U1GC78</accession>
<evidence type="ECO:0000256" key="17">
    <source>
        <dbReference type="SAM" id="MobiDB-lite"/>
    </source>
</evidence>
<feature type="active site" description="Nucleophile; Schiff-base intermediate with DNA; for 5'-dRP lyase activity" evidence="15">
    <location>
        <position position="348"/>
    </location>
</feature>
<dbReference type="SUPFAM" id="SSF52113">
    <property type="entry name" value="BRCT domain"/>
    <property type="match status" value="1"/>
</dbReference>
<dbReference type="AlphaFoldDB" id="U1GC78"/>
<dbReference type="Gene3D" id="3.30.210.10">
    <property type="entry name" value="DNA polymerase, thumb domain"/>
    <property type="match status" value="1"/>
</dbReference>
<dbReference type="GO" id="GO:0005634">
    <property type="term" value="C:nucleus"/>
    <property type="evidence" value="ECO:0007669"/>
    <property type="project" value="UniProtKB-SubCell"/>
</dbReference>
<dbReference type="CDD" id="cd00141">
    <property type="entry name" value="NT_POLXc"/>
    <property type="match status" value="1"/>
</dbReference>
<dbReference type="PANTHER" id="PTHR11276:SF28">
    <property type="entry name" value="DNA POLYMERASE LAMBDA"/>
    <property type="match status" value="1"/>
</dbReference>
<comment type="similarity">
    <text evidence="3 16">Belongs to the DNA polymerase type-X family.</text>
</comment>
<comment type="subcellular location">
    <subcellularLocation>
        <location evidence="2 16">Nucleus</location>
    </subcellularLocation>
</comment>
<evidence type="ECO:0000256" key="10">
    <source>
        <dbReference type="ARBA" id="ARBA00022932"/>
    </source>
</evidence>
<dbReference type="GO" id="GO:0046872">
    <property type="term" value="F:metal ion binding"/>
    <property type="evidence" value="ECO:0007669"/>
    <property type="project" value="UniProtKB-UniRule"/>
</dbReference>
<dbReference type="Pfam" id="PF14792">
    <property type="entry name" value="DNA_pol_B_palm"/>
    <property type="match status" value="1"/>
</dbReference>
<organism evidence="19 20">
    <name type="scientific">Endocarpon pusillum (strain Z07020 / HMAS-L-300199)</name>
    <name type="common">Lichen-forming fungus</name>
    <dbReference type="NCBI Taxonomy" id="1263415"/>
    <lineage>
        <taxon>Eukaryota</taxon>
        <taxon>Fungi</taxon>
        <taxon>Dikarya</taxon>
        <taxon>Ascomycota</taxon>
        <taxon>Pezizomycotina</taxon>
        <taxon>Eurotiomycetes</taxon>
        <taxon>Chaetothyriomycetidae</taxon>
        <taxon>Verrucariales</taxon>
        <taxon>Verrucariaceae</taxon>
        <taxon>Endocarpon</taxon>
    </lineage>
</organism>
<dbReference type="InterPro" id="IPR010996">
    <property type="entry name" value="HHH_MUS81"/>
</dbReference>
<dbReference type="Pfam" id="PF10391">
    <property type="entry name" value="DNA_pol_lambd_f"/>
    <property type="match status" value="1"/>
</dbReference>
<comment type="function">
    <text evidence="16">DNA polymerase that functions in several pathways of DNA repair. Involved in base excision repair (BER) responsible for repair of lesions that give rise to abasic (AP) sites in DNA. Also contributes to DNA double-strand break repair by non-homologous end joining and homologous recombination. Has both template-dependent and template-independent (terminal transferase) DNA polymerase activities. Has also a 5'-deoxyribose-5-phosphate lyase (dRP lyase) activity.</text>
</comment>
<keyword evidence="11 16" id="KW-0234">DNA repair</keyword>
<dbReference type="GO" id="GO:0003887">
    <property type="term" value="F:DNA-directed DNA polymerase activity"/>
    <property type="evidence" value="ECO:0007669"/>
    <property type="project" value="UniProtKB-UniRule"/>
</dbReference>
<dbReference type="EMBL" id="KE720818">
    <property type="protein sequence ID" value="ERF75172.1"/>
    <property type="molecule type" value="Genomic_DNA"/>
</dbReference>
<sequence>MPAQFSNRRKISAKAPPKLSKKQSSKKSIQLQPEDAQIFRGLVFYFLPNNDIAAPRRKRIEKAQEYGALWAREWSADVTHVIVDANLRMSDVEKAIGSDQLKPRHVIVNEKYPPDCIEYQVLLPTHLLKFQVFPGPRRGPEAEGQQPREKSPKAPSEHFNRSKIFATAGAAAKPDNEQEEPAVVTHEPASFAAVEGFGPSITTKKGENEDDELDRIVAEVQATADLPLELEDDSLEPSSSTTASDSEDGQLTRMQEKKHKRSISDVVDPQLGFSCMRKNEGTSKSKNPNLRTIEMLDKMAHYYDRIGDRWRTISYRKAITALKRQTDYIATREQAIGIPGIGERLASKVEEIACTNKLRRLESTVTDPNDPILLLFMGIYQVGLPTASRWIAQGHQSLEDLKSKADLTPNQRIGLDHYDDFLSRIPRSEVMAHADIVRRACSNADAQIQLVVGGSCRRGSADCGDIDLIITKESASLEQIRTILVDTVIPQLFQDGFLQVGLATSRSRSTDRGSKWHGASALPGSQVWRRIDLLFVPWDEFGAALIYFTGNDIFNRSIRLLASRKKMRLNQHGLYGDIMRGEKRERITQGRLLEGRSEERIFEILGLQTQHHLPGGASIRIMAYMGISLESVILGKLVAGAIPRCIALSTIQKRDVVFHICEIDLATEAATAAKNQTTSKWSKGTDQPGLSPHN</sequence>
<keyword evidence="5 16" id="KW-0808">Transferase</keyword>
<comment type="cofactor">
    <cofactor evidence="1">
        <name>Mn(2+)</name>
        <dbReference type="ChEBI" id="CHEBI:29035"/>
    </cofactor>
</comment>
<protein>
    <recommendedName>
        <fullName evidence="16">DNA polymerase</fullName>
        <ecNumber evidence="16">2.7.7.7</ecNumber>
    </recommendedName>
</protein>
<dbReference type="SMART" id="SM00483">
    <property type="entry name" value="POLXc"/>
    <property type="match status" value="1"/>
</dbReference>
<dbReference type="SUPFAM" id="SSF47802">
    <property type="entry name" value="DNA polymerase beta, N-terminal domain-like"/>
    <property type="match status" value="1"/>
</dbReference>
<dbReference type="eggNOG" id="KOG2534">
    <property type="taxonomic scope" value="Eukaryota"/>
</dbReference>
<keyword evidence="9 16" id="KW-0227">DNA damage</keyword>
<dbReference type="InterPro" id="IPR018944">
    <property type="entry name" value="DNA_pol_lambd_fingers_domain"/>
</dbReference>
<keyword evidence="10 16" id="KW-0239">DNA-directed DNA polymerase</keyword>
<dbReference type="GeneID" id="19241156"/>
<dbReference type="InterPro" id="IPR002008">
    <property type="entry name" value="DNA_pol_X_beta-like"/>
</dbReference>
<dbReference type="InterPro" id="IPR029398">
    <property type="entry name" value="PolB_thumb"/>
</dbReference>
<evidence type="ECO:0000259" key="18">
    <source>
        <dbReference type="PROSITE" id="PS50172"/>
    </source>
</evidence>
<keyword evidence="7" id="KW-0235">DNA replication</keyword>
<evidence type="ECO:0000256" key="5">
    <source>
        <dbReference type="ARBA" id="ARBA00022679"/>
    </source>
</evidence>
<dbReference type="Pfam" id="PF14791">
    <property type="entry name" value="DNA_pol_B_thumb"/>
    <property type="match status" value="1"/>
</dbReference>
<dbReference type="OrthoDB" id="205514at2759"/>
<dbReference type="InterPro" id="IPR036420">
    <property type="entry name" value="BRCT_dom_sf"/>
</dbReference>
<dbReference type="OMA" id="KWHGASA"/>
<dbReference type="SUPFAM" id="SSF81301">
    <property type="entry name" value="Nucleotidyltransferase"/>
    <property type="match status" value="1"/>
</dbReference>
<dbReference type="GO" id="GO:0003677">
    <property type="term" value="F:DNA binding"/>
    <property type="evidence" value="ECO:0007669"/>
    <property type="project" value="UniProtKB-UniRule"/>
</dbReference>